<dbReference type="EMBL" id="KV925004">
    <property type="protein sequence ID" value="PIO38036.1"/>
    <property type="molecule type" value="Genomic_DNA"/>
</dbReference>
<dbReference type="PANTHER" id="PTHR15254">
    <property type="entry name" value="FANCONI ANEMIA GROUP G PROTEIN FAMILY MEMBER"/>
    <property type="match status" value="1"/>
</dbReference>
<evidence type="ECO:0000313" key="1">
    <source>
        <dbReference type="EMBL" id="PIO38036.1"/>
    </source>
</evidence>
<reference evidence="2" key="1">
    <citation type="journal article" date="2017" name="Nat. Commun.">
        <title>The North American bullfrog draft genome provides insight into hormonal regulation of long noncoding RNA.</title>
        <authorList>
            <person name="Hammond S.A."/>
            <person name="Warren R.L."/>
            <person name="Vandervalk B.P."/>
            <person name="Kucuk E."/>
            <person name="Khan H."/>
            <person name="Gibb E.A."/>
            <person name="Pandoh P."/>
            <person name="Kirk H."/>
            <person name="Zhao Y."/>
            <person name="Jones M."/>
            <person name="Mungall A.J."/>
            <person name="Coope R."/>
            <person name="Pleasance S."/>
            <person name="Moore R.A."/>
            <person name="Holt R.A."/>
            <person name="Round J.M."/>
            <person name="Ohora S."/>
            <person name="Walle B.V."/>
            <person name="Veldhoen N."/>
            <person name="Helbing C.C."/>
            <person name="Birol I."/>
        </authorList>
    </citation>
    <scope>NUCLEOTIDE SEQUENCE [LARGE SCALE GENOMIC DNA]</scope>
</reference>
<dbReference type="Gene3D" id="1.25.40.10">
    <property type="entry name" value="Tetratricopeptide repeat domain"/>
    <property type="match status" value="2"/>
</dbReference>
<dbReference type="SMART" id="SM00028">
    <property type="entry name" value="TPR"/>
    <property type="match status" value="2"/>
</dbReference>
<dbReference type="AlphaFoldDB" id="A0A2G9SD15"/>
<dbReference type="InterPro" id="IPR019734">
    <property type="entry name" value="TPR_rpt"/>
</dbReference>
<gene>
    <name evidence="1" type="ORF">AB205_0134780</name>
</gene>
<dbReference type="SUPFAM" id="SSF48452">
    <property type="entry name" value="TPR-like"/>
    <property type="match status" value="1"/>
</dbReference>
<dbReference type="OrthoDB" id="6355951at2759"/>
<dbReference type="Proteomes" id="UP000228934">
    <property type="component" value="Unassembled WGS sequence"/>
</dbReference>
<organism evidence="1 2">
    <name type="scientific">Aquarana catesbeiana</name>
    <name type="common">American bullfrog</name>
    <name type="synonym">Rana catesbeiana</name>
    <dbReference type="NCBI Taxonomy" id="8400"/>
    <lineage>
        <taxon>Eukaryota</taxon>
        <taxon>Metazoa</taxon>
        <taxon>Chordata</taxon>
        <taxon>Craniata</taxon>
        <taxon>Vertebrata</taxon>
        <taxon>Euteleostomi</taxon>
        <taxon>Amphibia</taxon>
        <taxon>Batrachia</taxon>
        <taxon>Anura</taxon>
        <taxon>Neobatrachia</taxon>
        <taxon>Ranoidea</taxon>
        <taxon>Ranidae</taxon>
        <taxon>Aquarana</taxon>
    </lineage>
</organism>
<accession>A0A2G9SD15</accession>
<evidence type="ECO:0008006" key="3">
    <source>
        <dbReference type="Google" id="ProtNLM"/>
    </source>
</evidence>
<keyword evidence="2" id="KW-1185">Reference proteome</keyword>
<dbReference type="PANTHER" id="PTHR15254:SF2">
    <property type="entry name" value="FANCONI ANEMIA GROUP G PROTEIN"/>
    <property type="match status" value="1"/>
</dbReference>
<dbReference type="GO" id="GO:0036297">
    <property type="term" value="P:interstrand cross-link repair"/>
    <property type="evidence" value="ECO:0007669"/>
    <property type="project" value="InterPro"/>
</dbReference>
<dbReference type="InterPro" id="IPR011990">
    <property type="entry name" value="TPR-like_helical_dom_sf"/>
</dbReference>
<dbReference type="InterPro" id="IPR039684">
    <property type="entry name" value="FANCG"/>
</dbReference>
<proteinExistence type="predicted"/>
<sequence length="638" mass="73043">MEIECETKIPGDESLVLLWIQENNAVVKRWKDFKTTWYIQALKQKLLEWDSELSLLLQKIQGLPSTVNSLPLELTVVYNTLLIHVNITGGFLCEHQEQLKNALYRVLLPSSRSDMSDTTITELWKKVLNAVHSQETYSALNRLAGLQGALWLAENQLEPIINLFHLLNQAPTFSCRKYTLLELIKAWKVPHQAEEEIHTLEGACHLKDILYTSAAFLQGLASMDAKDFPQAVDLLQEAASSLCTSKILSEIYTCLGWSFYKMAKPQTALQFWKQALSVDFHCLPALYHTSCLYSDMNRMESELEALTLLHTELENYCVDPSSINTFFLFRTELLLNASILSHYVHVPNAYEVKYLIANRYLRRNSAEQAAEHYMDLMTALLQESQPDSIYPSPAPLPRIPLIYLEATTALLETEKFQDAITVSEEVLENLSHIIAGLTSMVEAEASQETKSHIEWVNCVLWASTAHFLQGEAHGKLRNHKESVTAYTRCINLMTKVQFTDSGSFKASDHIKEHHIFTVLKASAFLGRSHQFLQIEDKKISLMNMRLALQAMQGFPGALFCLIGMLWKTEHKKIVALEFRRWRYQGKMACLLDQYEEIKMNLPLHLTVCIRKSFLLDKSLVQELEDYLQNEEKETITNS</sequence>
<name>A0A2G9SD15_AQUCT</name>
<evidence type="ECO:0000313" key="2">
    <source>
        <dbReference type="Proteomes" id="UP000228934"/>
    </source>
</evidence>
<dbReference type="GO" id="GO:0043240">
    <property type="term" value="C:Fanconi anaemia nuclear complex"/>
    <property type="evidence" value="ECO:0007669"/>
    <property type="project" value="InterPro"/>
</dbReference>
<protein>
    <recommendedName>
        <fullName evidence="3">Fanconi anemia group G protein</fullName>
    </recommendedName>
</protein>